<comment type="caution">
    <text evidence="1">The sequence shown here is derived from an EMBL/GenBank/DDBJ whole genome shotgun (WGS) entry which is preliminary data.</text>
</comment>
<protein>
    <submittedName>
        <fullName evidence="1">Uncharacterized protein</fullName>
    </submittedName>
</protein>
<keyword evidence="2" id="KW-1185">Reference proteome</keyword>
<dbReference type="Proteomes" id="UP000538666">
    <property type="component" value="Unassembled WGS sequence"/>
</dbReference>
<dbReference type="EMBL" id="JACHEK010000003">
    <property type="protein sequence ID" value="MBB6143887.1"/>
    <property type="molecule type" value="Genomic_DNA"/>
</dbReference>
<gene>
    <name evidence="1" type="ORF">HNQ77_001836</name>
</gene>
<sequence length="48" mass="5179">MTVSQVTLVYLGAPIRSSAHCLTSDLTQATARFPIRTGAGKLFSRINK</sequence>
<dbReference type="AlphaFoldDB" id="A0A841JTT0"/>
<accession>A0A841JTT0</accession>
<evidence type="ECO:0000313" key="2">
    <source>
        <dbReference type="Proteomes" id="UP000538666"/>
    </source>
</evidence>
<reference evidence="1 2" key="1">
    <citation type="submission" date="2020-08" db="EMBL/GenBank/DDBJ databases">
        <title>Genomic Encyclopedia of Type Strains, Phase IV (KMG-IV): sequencing the most valuable type-strain genomes for metagenomic binning, comparative biology and taxonomic classification.</title>
        <authorList>
            <person name="Goeker M."/>
        </authorList>
    </citation>
    <scope>NUCLEOTIDE SEQUENCE [LARGE SCALE GENOMIC DNA]</scope>
    <source>
        <strain evidence="1 2">DSM 103733</strain>
    </source>
</reference>
<proteinExistence type="predicted"/>
<evidence type="ECO:0000313" key="1">
    <source>
        <dbReference type="EMBL" id="MBB6143887.1"/>
    </source>
</evidence>
<name>A0A841JTT0_9BACT</name>
<organism evidence="1 2">
    <name type="scientific">Silvibacterium bohemicum</name>
    <dbReference type="NCBI Taxonomy" id="1577686"/>
    <lineage>
        <taxon>Bacteria</taxon>
        <taxon>Pseudomonadati</taxon>
        <taxon>Acidobacteriota</taxon>
        <taxon>Terriglobia</taxon>
        <taxon>Terriglobales</taxon>
        <taxon>Acidobacteriaceae</taxon>
        <taxon>Silvibacterium</taxon>
    </lineage>
</organism>